<proteinExistence type="predicted"/>
<dbReference type="Gene3D" id="1.10.260.40">
    <property type="entry name" value="lambda repressor-like DNA-binding domains"/>
    <property type="match status" value="1"/>
</dbReference>
<dbReference type="PROSITE" id="PS50943">
    <property type="entry name" value="HTH_CROC1"/>
    <property type="match status" value="1"/>
</dbReference>
<keyword evidence="3" id="KW-1185">Reference proteome</keyword>
<organism evidence="2 3">
    <name type="scientific">Actinomadura adrarensis</name>
    <dbReference type="NCBI Taxonomy" id="1819600"/>
    <lineage>
        <taxon>Bacteria</taxon>
        <taxon>Bacillati</taxon>
        <taxon>Actinomycetota</taxon>
        <taxon>Actinomycetes</taxon>
        <taxon>Streptosporangiales</taxon>
        <taxon>Thermomonosporaceae</taxon>
        <taxon>Actinomadura</taxon>
    </lineage>
</organism>
<dbReference type="SUPFAM" id="SSF47413">
    <property type="entry name" value="lambda repressor-like DNA-binding domains"/>
    <property type="match status" value="1"/>
</dbReference>
<dbReference type="InterPro" id="IPR043917">
    <property type="entry name" value="DUF5753"/>
</dbReference>
<dbReference type="CDD" id="cd00093">
    <property type="entry name" value="HTH_XRE"/>
    <property type="match status" value="1"/>
</dbReference>
<comment type="caution">
    <text evidence="2">The sequence shown here is derived from an EMBL/GenBank/DDBJ whole genome shotgun (WGS) entry which is preliminary data.</text>
</comment>
<protein>
    <submittedName>
        <fullName evidence="2">Helix-turn-helix domain-containing protein</fullName>
    </submittedName>
</protein>
<dbReference type="InterPro" id="IPR010982">
    <property type="entry name" value="Lambda_DNA-bd_dom_sf"/>
</dbReference>
<dbReference type="Proteomes" id="UP001597083">
    <property type="component" value="Unassembled WGS sequence"/>
</dbReference>
<dbReference type="Pfam" id="PF13560">
    <property type="entry name" value="HTH_31"/>
    <property type="match status" value="1"/>
</dbReference>
<name>A0ABW3CQA9_9ACTN</name>
<sequence>MWRMAAQRRKRTGTSPTLLAFGHQLRRLRNASGLSQERLASHLSVTGQYVYLVEKGQTRCKREFAAAADKVLNADGALVQFWLDLVMDAAYPTWFDWPSVEAEARDITGYSLAVVDGLFQTPEYASAILGGHKEAVDARLKRQEIWKRTDPPPPGYSLLLDEAALVREVGSPQIMHAQLEHLVTMAADLADHLTVQVIPARGEHCGNSGSFMLATLEDRSQIAYVESAARGLTMNEPEDLATLTNNLRELRGMALPTAMSLEMIHRTAEEKWTT</sequence>
<evidence type="ECO:0000313" key="2">
    <source>
        <dbReference type="EMBL" id="MFD0855754.1"/>
    </source>
</evidence>
<reference evidence="3" key="1">
    <citation type="journal article" date="2019" name="Int. J. Syst. Evol. Microbiol.">
        <title>The Global Catalogue of Microorganisms (GCM) 10K type strain sequencing project: providing services to taxonomists for standard genome sequencing and annotation.</title>
        <authorList>
            <consortium name="The Broad Institute Genomics Platform"/>
            <consortium name="The Broad Institute Genome Sequencing Center for Infectious Disease"/>
            <person name="Wu L."/>
            <person name="Ma J."/>
        </authorList>
    </citation>
    <scope>NUCLEOTIDE SEQUENCE [LARGE SCALE GENOMIC DNA]</scope>
    <source>
        <strain evidence="3">JCM 31696</strain>
    </source>
</reference>
<dbReference type="Pfam" id="PF19054">
    <property type="entry name" value="DUF5753"/>
    <property type="match status" value="1"/>
</dbReference>
<dbReference type="SMART" id="SM00530">
    <property type="entry name" value="HTH_XRE"/>
    <property type="match status" value="1"/>
</dbReference>
<evidence type="ECO:0000259" key="1">
    <source>
        <dbReference type="PROSITE" id="PS50943"/>
    </source>
</evidence>
<dbReference type="EMBL" id="JBHTIR010003766">
    <property type="protein sequence ID" value="MFD0855754.1"/>
    <property type="molecule type" value="Genomic_DNA"/>
</dbReference>
<evidence type="ECO:0000313" key="3">
    <source>
        <dbReference type="Proteomes" id="UP001597083"/>
    </source>
</evidence>
<dbReference type="InterPro" id="IPR001387">
    <property type="entry name" value="Cro/C1-type_HTH"/>
</dbReference>
<feature type="domain" description="HTH cro/C1-type" evidence="1">
    <location>
        <begin position="25"/>
        <end position="79"/>
    </location>
</feature>
<gene>
    <name evidence="2" type="ORF">ACFQ07_26165</name>
</gene>
<accession>A0ABW3CQA9</accession>